<evidence type="ECO:0000256" key="1">
    <source>
        <dbReference type="ARBA" id="ARBA00023242"/>
    </source>
</evidence>
<dbReference type="PROSITE" id="PS50090">
    <property type="entry name" value="MYB_LIKE"/>
    <property type="match status" value="1"/>
</dbReference>
<feature type="compositionally biased region" description="Acidic residues" evidence="2">
    <location>
        <begin position="249"/>
        <end position="260"/>
    </location>
</feature>
<proteinExistence type="predicted"/>
<gene>
    <name evidence="5" type="ORF">FCC1311_088922</name>
</gene>
<feature type="compositionally biased region" description="Acidic residues" evidence="2">
    <location>
        <begin position="149"/>
        <end position="166"/>
    </location>
</feature>
<feature type="compositionally biased region" description="Low complexity" evidence="2">
    <location>
        <begin position="405"/>
        <end position="418"/>
    </location>
</feature>
<dbReference type="Proteomes" id="UP000241890">
    <property type="component" value="Unassembled WGS sequence"/>
</dbReference>
<evidence type="ECO:0000313" key="5">
    <source>
        <dbReference type="EMBL" id="GBG32667.1"/>
    </source>
</evidence>
<dbReference type="SMART" id="SM00717">
    <property type="entry name" value="SANT"/>
    <property type="match status" value="1"/>
</dbReference>
<dbReference type="InterPro" id="IPR052450">
    <property type="entry name" value="TRBD-Containing_Protein"/>
</dbReference>
<comment type="caution">
    <text evidence="5">The sequence shown here is derived from an EMBL/GenBank/DDBJ whole genome shotgun (WGS) entry which is preliminary data.</text>
</comment>
<dbReference type="PROSITE" id="PS51294">
    <property type="entry name" value="HTH_MYB"/>
    <property type="match status" value="1"/>
</dbReference>
<dbReference type="SUPFAM" id="SSF46689">
    <property type="entry name" value="Homeodomain-like"/>
    <property type="match status" value="1"/>
</dbReference>
<dbReference type="Gene3D" id="1.10.10.60">
    <property type="entry name" value="Homeodomain-like"/>
    <property type="match status" value="1"/>
</dbReference>
<sequence>MKKYLETMLEIGREDKGARESIANKSEAETIDALMLEMAAARWQLDMLKVLPQTMSSKQVNDCMNESSRVKIFVTFSHIRKCARDPDMLVEMLEDFKETVQSLALPDDVSLMRDVVIKEYEIQAVLARFAGEVPVVVQKAAMRAHGDNDGDSDSDENMADDSDDSVDEAKAAKTRAAKAKAGKAPRSKSRRDDGDDDSDYDDGSDENGADDDDDDDDDDDLPASKPPVTKASLRALREAIDTILRPPEDDSVETENDPELAETSPAAAAFKMAREALENIHRAFKAAQKNSRSRLNQKNHEKAVREAQNIFAEFEASHRWDHFIALLEEFMRYCQTFAIPSTPRLLRLLRNGSYQSHAPSDENLVGDQGVVGDAADSFDDGPATPQDQVKKPDAAGQSSPPPLPRSAAPAPRAHASVSEMTSGGFRPSTLLRQMKLDFLRRGNHSEADWAEICEMTPIQAREKVTDFVQSAVAANSHASYMPLTQSQDHHDDVTAHHAHQHSMDVDGMQQLTQGPASDDEVLNQHLKHHQQHIAGHVDHVDHVPDHDDDDDDDDGHTVVDDAKRLRQQSRHRRAKVRDPIEVLMLGGKPGQTIDVSPGSTTLGVRPRTAPKRKLMYDSNAENDSPFASQFDDEANRRTSYSQVAAARTEELFEKALARKRRKPIPWSAKESEALAEGVRVHGSGNWAAILREDRESAEPVFHKSRTSVSLKDRARNIMLKKQREKKAQEEAGAHADQ</sequence>
<reference evidence="5 6" key="1">
    <citation type="submission" date="2017-12" db="EMBL/GenBank/DDBJ databases">
        <title>Sequencing, de novo assembly and annotation of complete genome of a new Thraustochytrid species, strain FCC1311.</title>
        <authorList>
            <person name="Sedici K."/>
            <person name="Godart F."/>
            <person name="Aiese Cigliano R."/>
            <person name="Sanseverino W."/>
            <person name="Barakat M."/>
            <person name="Ortet P."/>
            <person name="Marechal E."/>
            <person name="Cagnac O."/>
            <person name="Amato A."/>
        </authorList>
    </citation>
    <scope>NUCLEOTIDE SEQUENCE [LARGE SCALE GENOMIC DNA]</scope>
</reference>
<feature type="compositionally biased region" description="Basic residues" evidence="2">
    <location>
        <begin position="172"/>
        <end position="189"/>
    </location>
</feature>
<evidence type="ECO:0000259" key="3">
    <source>
        <dbReference type="PROSITE" id="PS50090"/>
    </source>
</evidence>
<protein>
    <submittedName>
        <fullName evidence="5">Telomere repeat-binding factor 4</fullName>
    </submittedName>
</protein>
<dbReference type="EMBL" id="BEYU01000127">
    <property type="protein sequence ID" value="GBG32667.1"/>
    <property type="molecule type" value="Genomic_DNA"/>
</dbReference>
<dbReference type="PANTHER" id="PTHR46734:SF1">
    <property type="entry name" value="TELOMERIC REPEAT-BINDING FACTOR 1"/>
    <property type="match status" value="1"/>
</dbReference>
<dbReference type="AlphaFoldDB" id="A0A2R5GP67"/>
<name>A0A2R5GP67_9STRA</name>
<dbReference type="InterPro" id="IPR009057">
    <property type="entry name" value="Homeodomain-like_sf"/>
</dbReference>
<feature type="region of interest" description="Disordered" evidence="2">
    <location>
        <begin position="357"/>
        <end position="426"/>
    </location>
</feature>
<dbReference type="CDD" id="cd11660">
    <property type="entry name" value="SANT_TRF"/>
    <property type="match status" value="1"/>
</dbReference>
<feature type="region of interest" description="Disordered" evidence="2">
    <location>
        <begin position="144"/>
        <end position="263"/>
    </location>
</feature>
<keyword evidence="1" id="KW-0539">Nucleus</keyword>
<evidence type="ECO:0000313" key="6">
    <source>
        <dbReference type="Proteomes" id="UP000241890"/>
    </source>
</evidence>
<dbReference type="InParanoid" id="A0A2R5GP67"/>
<evidence type="ECO:0000259" key="4">
    <source>
        <dbReference type="PROSITE" id="PS51294"/>
    </source>
</evidence>
<dbReference type="InterPro" id="IPR001005">
    <property type="entry name" value="SANT/Myb"/>
</dbReference>
<feature type="domain" description="HTH myb-type" evidence="4">
    <location>
        <begin position="658"/>
        <end position="722"/>
    </location>
</feature>
<keyword evidence="6" id="KW-1185">Reference proteome</keyword>
<dbReference type="InterPro" id="IPR017930">
    <property type="entry name" value="Myb_dom"/>
</dbReference>
<dbReference type="OrthoDB" id="608866at2759"/>
<organism evidence="5 6">
    <name type="scientific">Hondaea fermentalgiana</name>
    <dbReference type="NCBI Taxonomy" id="2315210"/>
    <lineage>
        <taxon>Eukaryota</taxon>
        <taxon>Sar</taxon>
        <taxon>Stramenopiles</taxon>
        <taxon>Bigyra</taxon>
        <taxon>Labyrinthulomycetes</taxon>
        <taxon>Thraustochytrida</taxon>
        <taxon>Thraustochytriidae</taxon>
        <taxon>Hondaea</taxon>
    </lineage>
</organism>
<dbReference type="PANTHER" id="PTHR46734">
    <property type="entry name" value="TELOMERIC REPEAT-BINDING FACTOR 1 TERF1"/>
    <property type="match status" value="1"/>
</dbReference>
<feature type="domain" description="Myb-like" evidence="3">
    <location>
        <begin position="658"/>
        <end position="718"/>
    </location>
</feature>
<evidence type="ECO:0000256" key="2">
    <source>
        <dbReference type="SAM" id="MobiDB-lite"/>
    </source>
</evidence>
<accession>A0A2R5GP67</accession>
<feature type="compositionally biased region" description="Acidic residues" evidence="2">
    <location>
        <begin position="194"/>
        <end position="221"/>
    </location>
</feature>